<keyword evidence="3" id="KW-1185">Reference proteome</keyword>
<dbReference type="RefSeq" id="WP_120750644.1">
    <property type="nucleotide sequence ID" value="NZ_RBAH01000027.1"/>
</dbReference>
<name>A0A3B0BG72_9BACL</name>
<dbReference type="Proteomes" id="UP000282311">
    <property type="component" value="Unassembled WGS sequence"/>
</dbReference>
<keyword evidence="1" id="KW-1133">Transmembrane helix</keyword>
<reference evidence="2 3" key="1">
    <citation type="journal article" date="2007" name="Int. J. Syst. Evol. Microbiol.">
        <title>Paenibacillus ginsengarvi sp. nov., isolated from soil from ginseng cultivation.</title>
        <authorList>
            <person name="Yoon M.H."/>
            <person name="Ten L.N."/>
            <person name="Im W.T."/>
        </authorList>
    </citation>
    <scope>NUCLEOTIDE SEQUENCE [LARGE SCALE GENOMIC DNA]</scope>
    <source>
        <strain evidence="2 3">KCTC 13059</strain>
    </source>
</reference>
<feature type="transmembrane region" description="Helical" evidence="1">
    <location>
        <begin position="12"/>
        <end position="29"/>
    </location>
</feature>
<keyword evidence="1" id="KW-0472">Membrane</keyword>
<dbReference type="OrthoDB" id="2602196at2"/>
<keyword evidence="1" id="KW-0812">Transmembrane</keyword>
<sequence length="351" mass="37849">MIREWYVRIGTVLTFAFVLLTGFLGYYTLNPHAFAASPVQPSAATPVREALFEPASVRPGDSVAGMSAVAVSPGTHGVNSVSVLFAGDKQISGRFEVRDRVTEPYNPGDVIFTVDGKSEGSLPKAMSFHEVPNRFALTFANPDDKRRFGPAGSSGTGTIAISGYMAVYAPILEGTSDRATLAEIKTLHVIAPLSPEVNNPDFDKNMKPFPALKLKPAEAAAKPAAVYAWLEAVDKAFYGLEYNGKKISAAQRDKVKLWLQGAFTEERVDRLLEQHVPESEGGYLIGGGSSGLFPPLVIKDVVGPKLVAASDGLYAFTVTWIVSGTQDARMVCYLKYGANGWKIASYEYELI</sequence>
<organism evidence="2 3">
    <name type="scientific">Paenibacillus ginsengarvi</name>
    <dbReference type="NCBI Taxonomy" id="400777"/>
    <lineage>
        <taxon>Bacteria</taxon>
        <taxon>Bacillati</taxon>
        <taxon>Bacillota</taxon>
        <taxon>Bacilli</taxon>
        <taxon>Bacillales</taxon>
        <taxon>Paenibacillaceae</taxon>
        <taxon>Paenibacillus</taxon>
    </lineage>
</organism>
<evidence type="ECO:0000313" key="3">
    <source>
        <dbReference type="Proteomes" id="UP000282311"/>
    </source>
</evidence>
<comment type="caution">
    <text evidence="2">The sequence shown here is derived from an EMBL/GenBank/DDBJ whole genome shotgun (WGS) entry which is preliminary data.</text>
</comment>
<proteinExistence type="predicted"/>
<evidence type="ECO:0000256" key="1">
    <source>
        <dbReference type="SAM" id="Phobius"/>
    </source>
</evidence>
<dbReference type="EMBL" id="RBAH01000027">
    <property type="protein sequence ID" value="RKN72395.1"/>
    <property type="molecule type" value="Genomic_DNA"/>
</dbReference>
<accession>A0A3B0BG72</accession>
<evidence type="ECO:0000313" key="2">
    <source>
        <dbReference type="EMBL" id="RKN72395.1"/>
    </source>
</evidence>
<dbReference type="AlphaFoldDB" id="A0A3B0BG72"/>
<gene>
    <name evidence="2" type="ORF">D7M11_28365</name>
</gene>
<protein>
    <submittedName>
        <fullName evidence="2">Uncharacterized protein</fullName>
    </submittedName>
</protein>